<gene>
    <name evidence="2" type="ORF">JOF59_005659</name>
</gene>
<dbReference type="InterPro" id="IPR037883">
    <property type="entry name" value="Knr4/Smi1-like_sf"/>
</dbReference>
<dbReference type="SUPFAM" id="SSF160631">
    <property type="entry name" value="SMI1/KNR4-like"/>
    <property type="match status" value="1"/>
</dbReference>
<dbReference type="Pfam" id="PF09346">
    <property type="entry name" value="SMI1_KNR4"/>
    <property type="match status" value="1"/>
</dbReference>
<evidence type="ECO:0000259" key="1">
    <source>
        <dbReference type="SMART" id="SM00860"/>
    </source>
</evidence>
<dbReference type="SMART" id="SM00860">
    <property type="entry name" value="SMI1_KNR4"/>
    <property type="match status" value="1"/>
</dbReference>
<dbReference type="InterPro" id="IPR018958">
    <property type="entry name" value="Knr4/Smi1-like_dom"/>
</dbReference>
<comment type="caution">
    <text evidence="2">The sequence shown here is derived from an EMBL/GenBank/DDBJ whole genome shotgun (WGS) entry which is preliminary data.</text>
</comment>
<sequence length="183" mass="20128">MARFEDLQHSLWDTSSAYGVQPPLTAQAIVNAERLLDVTLPSALLVLLRHRNGGGVADSWDAFPTTRPTSWSPDHVAFDFVMGIGLREQNCIGLRDQSPSILTSPYLVAEWGLPTPVVLISESAPCWIGLDYRVCGRHGEPSLTWFDAERHTELSLAPDFRSFLEGLTAAADFEDTGTVRTSD</sequence>
<evidence type="ECO:0000313" key="3">
    <source>
        <dbReference type="Proteomes" id="UP001519311"/>
    </source>
</evidence>
<proteinExistence type="predicted"/>
<feature type="domain" description="Knr4/Smi1-like" evidence="1">
    <location>
        <begin position="23"/>
        <end position="166"/>
    </location>
</feature>
<dbReference type="RefSeq" id="WP_124283290.1">
    <property type="nucleotide sequence ID" value="NZ_BMWJ01000013.1"/>
</dbReference>
<reference evidence="2 3" key="1">
    <citation type="submission" date="2021-03" db="EMBL/GenBank/DDBJ databases">
        <title>Sequencing the genomes of 1000 actinobacteria strains.</title>
        <authorList>
            <person name="Klenk H.-P."/>
        </authorList>
    </citation>
    <scope>NUCLEOTIDE SEQUENCE [LARGE SCALE GENOMIC DNA]</scope>
    <source>
        <strain evidence="2 3">DSM 40843</strain>
    </source>
</reference>
<keyword evidence="3" id="KW-1185">Reference proteome</keyword>
<name>A0ABS4VH54_9ACTN</name>
<dbReference type="EMBL" id="JAGINS010000001">
    <property type="protein sequence ID" value="MBP2363259.1"/>
    <property type="molecule type" value="Genomic_DNA"/>
</dbReference>
<dbReference type="Proteomes" id="UP001519311">
    <property type="component" value="Unassembled WGS sequence"/>
</dbReference>
<accession>A0ABS4VH54</accession>
<protein>
    <recommendedName>
        <fullName evidence="1">Knr4/Smi1-like domain-containing protein</fullName>
    </recommendedName>
</protein>
<evidence type="ECO:0000313" key="2">
    <source>
        <dbReference type="EMBL" id="MBP2363259.1"/>
    </source>
</evidence>
<dbReference type="Gene3D" id="3.40.1580.10">
    <property type="entry name" value="SMI1/KNR4-like"/>
    <property type="match status" value="1"/>
</dbReference>
<organism evidence="2 3">
    <name type="scientific">Streptomyces clavifer</name>
    <dbReference type="NCBI Taxonomy" id="68188"/>
    <lineage>
        <taxon>Bacteria</taxon>
        <taxon>Bacillati</taxon>
        <taxon>Actinomycetota</taxon>
        <taxon>Actinomycetes</taxon>
        <taxon>Kitasatosporales</taxon>
        <taxon>Streptomycetaceae</taxon>
        <taxon>Streptomyces</taxon>
    </lineage>
</organism>